<organism evidence="2 3">
    <name type="scientific">Shewanella submarina</name>
    <dbReference type="NCBI Taxonomy" id="2016376"/>
    <lineage>
        <taxon>Bacteria</taxon>
        <taxon>Pseudomonadati</taxon>
        <taxon>Pseudomonadota</taxon>
        <taxon>Gammaproteobacteria</taxon>
        <taxon>Alteromonadales</taxon>
        <taxon>Shewanellaceae</taxon>
        <taxon>Shewanella</taxon>
    </lineage>
</organism>
<dbReference type="Proteomes" id="UP001595621">
    <property type="component" value="Unassembled WGS sequence"/>
</dbReference>
<gene>
    <name evidence="2" type="ORF">ACFOE0_10165</name>
</gene>
<keyword evidence="1" id="KW-1133">Transmembrane helix</keyword>
<dbReference type="EMBL" id="JBHRTD010000012">
    <property type="protein sequence ID" value="MFC3138549.1"/>
    <property type="molecule type" value="Genomic_DNA"/>
</dbReference>
<evidence type="ECO:0000256" key="1">
    <source>
        <dbReference type="SAM" id="Phobius"/>
    </source>
</evidence>
<sequence>MFSLPRLTLLLTLGYFLLWCAGPLLLSDLPLWHGLPVWFWFSCLMAPAILLLALIGLRAGNKL</sequence>
<name>A0ABV7GE66_9GAMM</name>
<reference evidence="3" key="1">
    <citation type="journal article" date="2019" name="Int. J. Syst. Evol. Microbiol.">
        <title>The Global Catalogue of Microorganisms (GCM) 10K type strain sequencing project: providing services to taxonomists for standard genome sequencing and annotation.</title>
        <authorList>
            <consortium name="The Broad Institute Genomics Platform"/>
            <consortium name="The Broad Institute Genome Sequencing Center for Infectious Disease"/>
            <person name="Wu L."/>
            <person name="Ma J."/>
        </authorList>
    </citation>
    <scope>NUCLEOTIDE SEQUENCE [LARGE SCALE GENOMIC DNA]</scope>
    <source>
        <strain evidence="3">KCTC 52277</strain>
    </source>
</reference>
<feature type="transmembrane region" description="Helical" evidence="1">
    <location>
        <begin position="37"/>
        <end position="57"/>
    </location>
</feature>
<protein>
    <recommendedName>
        <fullName evidence="4">DUF997 family protein</fullName>
    </recommendedName>
</protein>
<evidence type="ECO:0008006" key="4">
    <source>
        <dbReference type="Google" id="ProtNLM"/>
    </source>
</evidence>
<comment type="caution">
    <text evidence="2">The sequence shown here is derived from an EMBL/GenBank/DDBJ whole genome shotgun (WGS) entry which is preliminary data.</text>
</comment>
<keyword evidence="1" id="KW-0812">Transmembrane</keyword>
<keyword evidence="3" id="KW-1185">Reference proteome</keyword>
<evidence type="ECO:0000313" key="3">
    <source>
        <dbReference type="Proteomes" id="UP001595621"/>
    </source>
</evidence>
<accession>A0ABV7GE66</accession>
<evidence type="ECO:0000313" key="2">
    <source>
        <dbReference type="EMBL" id="MFC3138549.1"/>
    </source>
</evidence>
<dbReference type="RefSeq" id="WP_248935762.1">
    <property type="nucleotide sequence ID" value="NZ_JAKILF010000003.1"/>
</dbReference>
<proteinExistence type="predicted"/>
<keyword evidence="1" id="KW-0472">Membrane</keyword>